<organism evidence="1 2">
    <name type="scientific">Paenibacillus sedimenti</name>
    <dbReference type="NCBI Taxonomy" id="2770274"/>
    <lineage>
        <taxon>Bacteria</taxon>
        <taxon>Bacillati</taxon>
        <taxon>Bacillota</taxon>
        <taxon>Bacilli</taxon>
        <taxon>Bacillales</taxon>
        <taxon>Paenibacillaceae</taxon>
        <taxon>Paenibacillus</taxon>
    </lineage>
</organism>
<reference evidence="1" key="1">
    <citation type="submission" date="2020-09" db="EMBL/GenBank/DDBJ databases">
        <title>Draft Genome Sequence of Paenibacillus sp. WST5.</title>
        <authorList>
            <person name="Bao Z."/>
        </authorList>
    </citation>
    <scope>NUCLEOTIDE SEQUENCE</scope>
    <source>
        <strain evidence="1">WST5</strain>
    </source>
</reference>
<dbReference type="Proteomes" id="UP000650466">
    <property type="component" value="Unassembled WGS sequence"/>
</dbReference>
<keyword evidence="2" id="KW-1185">Reference proteome</keyword>
<evidence type="ECO:0000313" key="1">
    <source>
        <dbReference type="EMBL" id="MBD0381307.1"/>
    </source>
</evidence>
<accession>A0A926KPW5</accession>
<gene>
    <name evidence="1" type="ORF">ICC18_14370</name>
</gene>
<sequence length="60" mass="7230">MERKVANIYEDTRELLNQVKDEFDFKSDDQAVKFLCQLFMADDRNELLKRYIEIKKKAGE</sequence>
<dbReference type="AlphaFoldDB" id="A0A926KPW5"/>
<name>A0A926KPW5_9BACL</name>
<proteinExistence type="predicted"/>
<protein>
    <submittedName>
        <fullName evidence="1">Uncharacterized protein</fullName>
    </submittedName>
</protein>
<dbReference type="EMBL" id="JACVVD010000004">
    <property type="protein sequence ID" value="MBD0381307.1"/>
    <property type="molecule type" value="Genomic_DNA"/>
</dbReference>
<evidence type="ECO:0000313" key="2">
    <source>
        <dbReference type="Proteomes" id="UP000650466"/>
    </source>
</evidence>
<dbReference type="RefSeq" id="WP_188175096.1">
    <property type="nucleotide sequence ID" value="NZ_JACVVD010000004.1"/>
</dbReference>
<comment type="caution">
    <text evidence="1">The sequence shown here is derived from an EMBL/GenBank/DDBJ whole genome shotgun (WGS) entry which is preliminary data.</text>
</comment>